<evidence type="ECO:0000313" key="1">
    <source>
        <dbReference type="EMBL" id="ESN94201.1"/>
    </source>
</evidence>
<dbReference type="GeneID" id="20200307"/>
<keyword evidence="3" id="KW-1185">Reference proteome</keyword>
<dbReference type="InParanoid" id="T1EUQ7"/>
<dbReference type="EnsemblMetazoa" id="HelroT163998">
    <property type="protein sequence ID" value="HelroP163998"/>
    <property type="gene ID" value="HelroG163998"/>
</dbReference>
<dbReference type="CTD" id="20200307"/>
<dbReference type="KEGG" id="hro:HELRODRAFT_163998"/>
<organism evidence="2 3">
    <name type="scientific">Helobdella robusta</name>
    <name type="common">Californian leech</name>
    <dbReference type="NCBI Taxonomy" id="6412"/>
    <lineage>
        <taxon>Eukaryota</taxon>
        <taxon>Metazoa</taxon>
        <taxon>Spiralia</taxon>
        <taxon>Lophotrochozoa</taxon>
        <taxon>Annelida</taxon>
        <taxon>Clitellata</taxon>
        <taxon>Hirudinea</taxon>
        <taxon>Rhynchobdellida</taxon>
        <taxon>Glossiphoniidae</taxon>
        <taxon>Helobdella</taxon>
    </lineage>
</organism>
<dbReference type="EMBL" id="KB097571">
    <property type="protein sequence ID" value="ESN94201.1"/>
    <property type="molecule type" value="Genomic_DNA"/>
</dbReference>
<accession>T1EUQ7</accession>
<proteinExistence type="predicted"/>
<evidence type="ECO:0000313" key="3">
    <source>
        <dbReference type="Proteomes" id="UP000015101"/>
    </source>
</evidence>
<evidence type="ECO:0000313" key="2">
    <source>
        <dbReference type="EnsemblMetazoa" id="HelroP163998"/>
    </source>
</evidence>
<gene>
    <name evidence="2" type="primary">20200307</name>
    <name evidence="1" type="ORF">HELRODRAFT_163998</name>
</gene>
<reference evidence="3" key="1">
    <citation type="submission" date="2012-12" db="EMBL/GenBank/DDBJ databases">
        <authorList>
            <person name="Hellsten U."/>
            <person name="Grimwood J."/>
            <person name="Chapman J.A."/>
            <person name="Shapiro H."/>
            <person name="Aerts A."/>
            <person name="Otillar R.P."/>
            <person name="Terry A.Y."/>
            <person name="Boore J.L."/>
            <person name="Simakov O."/>
            <person name="Marletaz F."/>
            <person name="Cho S.-J."/>
            <person name="Edsinger-Gonzales E."/>
            <person name="Havlak P."/>
            <person name="Kuo D.-H."/>
            <person name="Larsson T."/>
            <person name="Lv J."/>
            <person name="Arendt D."/>
            <person name="Savage R."/>
            <person name="Osoegawa K."/>
            <person name="de Jong P."/>
            <person name="Lindberg D.R."/>
            <person name="Seaver E.C."/>
            <person name="Weisblat D.A."/>
            <person name="Putnam N.H."/>
            <person name="Grigoriev I.V."/>
            <person name="Rokhsar D.S."/>
        </authorList>
    </citation>
    <scope>NUCLEOTIDE SEQUENCE</scope>
</reference>
<dbReference type="EMBL" id="AMQM01001512">
    <property type="status" value="NOT_ANNOTATED_CDS"/>
    <property type="molecule type" value="Genomic_DNA"/>
</dbReference>
<protein>
    <submittedName>
        <fullName evidence="1 2">Uncharacterized protein</fullName>
    </submittedName>
</protein>
<dbReference type="RefSeq" id="XP_009027311.1">
    <property type="nucleotide sequence ID" value="XM_009029063.1"/>
</dbReference>
<reference evidence="1 3" key="2">
    <citation type="journal article" date="2013" name="Nature">
        <title>Insights into bilaterian evolution from three spiralian genomes.</title>
        <authorList>
            <person name="Simakov O."/>
            <person name="Marletaz F."/>
            <person name="Cho S.J."/>
            <person name="Edsinger-Gonzales E."/>
            <person name="Havlak P."/>
            <person name="Hellsten U."/>
            <person name="Kuo D.H."/>
            <person name="Larsson T."/>
            <person name="Lv J."/>
            <person name="Arendt D."/>
            <person name="Savage R."/>
            <person name="Osoegawa K."/>
            <person name="de Jong P."/>
            <person name="Grimwood J."/>
            <person name="Chapman J.A."/>
            <person name="Shapiro H."/>
            <person name="Aerts A."/>
            <person name="Otillar R.P."/>
            <person name="Terry A.Y."/>
            <person name="Boore J.L."/>
            <person name="Grigoriev I.V."/>
            <person name="Lindberg D.R."/>
            <person name="Seaver E.C."/>
            <person name="Weisblat D.A."/>
            <person name="Putnam N.H."/>
            <person name="Rokhsar D.S."/>
        </authorList>
    </citation>
    <scope>NUCLEOTIDE SEQUENCE</scope>
</reference>
<dbReference type="AlphaFoldDB" id="T1EUQ7"/>
<dbReference type="HOGENOM" id="CLU_1091011_0_0_1"/>
<sequence>MTDAAMVVLTKTRCVAVFNVDAATNVTQTQTEIIFSSFLHLVHLIRRDNISCCLAISNGRASVSCATVRCPVKSNICRHEGFRLKLEIAKSNIKYRFRHYSIAIMDPSYRRFSNVLDISLSEGIRKYKTKNIYATKESGTLTFDALVDQLEIGLEIIVARLDVREVLIQHSNAALLPTCWLHQFSTCALCIGDRCTFTQVSLFIHNNINKTTSATLEQQQQNNVKSPGSQNLPLHTCIEFGYICRTVKEKVFQSF</sequence>
<reference evidence="2" key="3">
    <citation type="submission" date="2015-06" db="UniProtKB">
        <authorList>
            <consortium name="EnsemblMetazoa"/>
        </authorList>
    </citation>
    <scope>IDENTIFICATION</scope>
</reference>
<name>T1EUQ7_HELRO</name>
<dbReference type="Proteomes" id="UP000015101">
    <property type="component" value="Unassembled WGS sequence"/>
</dbReference>